<protein>
    <submittedName>
        <fullName evidence="2">Uncharacterized protein</fullName>
    </submittedName>
</protein>
<name>A0A8J4DHJ1_9ACTN</name>
<reference evidence="2" key="1">
    <citation type="submission" date="2021-01" db="EMBL/GenBank/DDBJ databases">
        <title>Whole genome shotgun sequence of Spirilliplanes yamanashiensis NBRC 15828.</title>
        <authorList>
            <person name="Komaki H."/>
            <person name="Tamura T."/>
        </authorList>
    </citation>
    <scope>NUCLEOTIDE SEQUENCE</scope>
    <source>
        <strain evidence="2">NBRC 15828</strain>
    </source>
</reference>
<feature type="region of interest" description="Disordered" evidence="1">
    <location>
        <begin position="22"/>
        <end position="42"/>
    </location>
</feature>
<evidence type="ECO:0000256" key="1">
    <source>
        <dbReference type="SAM" id="MobiDB-lite"/>
    </source>
</evidence>
<evidence type="ECO:0000313" key="3">
    <source>
        <dbReference type="Proteomes" id="UP000652013"/>
    </source>
</evidence>
<accession>A0A8J4DHJ1</accession>
<gene>
    <name evidence="2" type="ORF">Sya03_05520</name>
</gene>
<dbReference type="Proteomes" id="UP000652013">
    <property type="component" value="Unassembled WGS sequence"/>
</dbReference>
<dbReference type="EMBL" id="BOOY01000003">
    <property type="protein sequence ID" value="GIJ01200.1"/>
    <property type="molecule type" value="Genomic_DNA"/>
</dbReference>
<keyword evidence="3" id="KW-1185">Reference proteome</keyword>
<sequence>MSPSAPPQPIPLSRFAVAHGSTVPARAGRPGTPPRRPRRALPPFVRALFA</sequence>
<organism evidence="2 3">
    <name type="scientific">Spirilliplanes yamanashiensis</name>
    <dbReference type="NCBI Taxonomy" id="42233"/>
    <lineage>
        <taxon>Bacteria</taxon>
        <taxon>Bacillati</taxon>
        <taxon>Actinomycetota</taxon>
        <taxon>Actinomycetes</taxon>
        <taxon>Micromonosporales</taxon>
        <taxon>Micromonosporaceae</taxon>
        <taxon>Spirilliplanes</taxon>
    </lineage>
</organism>
<dbReference type="RefSeq" id="WP_203936532.1">
    <property type="nucleotide sequence ID" value="NZ_BAAAGJ010000005.1"/>
</dbReference>
<proteinExistence type="predicted"/>
<evidence type="ECO:0000313" key="2">
    <source>
        <dbReference type="EMBL" id="GIJ01200.1"/>
    </source>
</evidence>
<comment type="caution">
    <text evidence="2">The sequence shown here is derived from an EMBL/GenBank/DDBJ whole genome shotgun (WGS) entry which is preliminary data.</text>
</comment>
<dbReference type="AlphaFoldDB" id="A0A8J4DHJ1"/>